<organism evidence="4 5">
    <name type="scientific">Lysinibacillus xylanilyticus</name>
    <dbReference type="NCBI Taxonomy" id="582475"/>
    <lineage>
        <taxon>Bacteria</taxon>
        <taxon>Bacillati</taxon>
        <taxon>Bacillota</taxon>
        <taxon>Bacilli</taxon>
        <taxon>Bacillales</taxon>
        <taxon>Bacillaceae</taxon>
        <taxon>Lysinibacillus</taxon>
    </lineage>
</organism>
<dbReference type="Pfam" id="PF13411">
    <property type="entry name" value="MerR_1"/>
    <property type="match status" value="1"/>
</dbReference>
<dbReference type="InterPro" id="IPR047057">
    <property type="entry name" value="MerR_fam"/>
</dbReference>
<dbReference type="PROSITE" id="PS50937">
    <property type="entry name" value="HTH_MERR_2"/>
    <property type="match status" value="1"/>
</dbReference>
<comment type="caution">
    <text evidence="4">The sequence shown here is derived from an EMBL/GenBank/DDBJ whole genome shotgun (WGS) entry which is preliminary data.</text>
</comment>
<dbReference type="CDD" id="cd01109">
    <property type="entry name" value="HTH_YyaN"/>
    <property type="match status" value="1"/>
</dbReference>
<dbReference type="Gene3D" id="1.10.1660.10">
    <property type="match status" value="1"/>
</dbReference>
<feature type="domain" description="HTH merR-type" evidence="3">
    <location>
        <begin position="1"/>
        <end position="73"/>
    </location>
</feature>
<dbReference type="PATRIC" id="fig|582475.4.peg.4572"/>
<evidence type="ECO:0000313" key="5">
    <source>
        <dbReference type="Proteomes" id="UP000037326"/>
    </source>
</evidence>
<dbReference type="RefSeq" id="WP_049668891.1">
    <property type="nucleotide sequence ID" value="NZ_LFXJ01000013.1"/>
</dbReference>
<dbReference type="InterPro" id="IPR000551">
    <property type="entry name" value="MerR-type_HTH_dom"/>
</dbReference>
<gene>
    <name evidence="4" type="ORF">ACZ11_23100</name>
</gene>
<keyword evidence="1" id="KW-0238">DNA-binding</keyword>
<accession>A0A0K9F0N7</accession>
<dbReference type="GeneID" id="96601099"/>
<dbReference type="InterPro" id="IPR009061">
    <property type="entry name" value="DNA-bd_dom_put_sf"/>
</dbReference>
<dbReference type="PROSITE" id="PS00552">
    <property type="entry name" value="HTH_MERR_1"/>
    <property type="match status" value="1"/>
</dbReference>
<dbReference type="EMBL" id="LFXJ01000013">
    <property type="protein sequence ID" value="KMY28134.1"/>
    <property type="molecule type" value="Genomic_DNA"/>
</dbReference>
<dbReference type="SUPFAM" id="SSF46955">
    <property type="entry name" value="Putative DNA-binding domain"/>
    <property type="match status" value="1"/>
</dbReference>
<dbReference type="PANTHER" id="PTHR30204:SF83">
    <property type="entry name" value="TRANSCRIPTIONAL REGULATOR, MERR FAMILY"/>
    <property type="match status" value="1"/>
</dbReference>
<sequence length="142" mass="16721">MYSIGEVSKLTGISTYTLRYYEKMGLLPNPYRMDGKQNGIRQYNDQDLRFIQFIYGLKQTGMKLKDIALFVEDGCLLTQNDQEIENIQDILHKRIELLNKHVNLLEQQLEQLGNVMTLANEKRSFYLEMLNEQTSKPVKHFK</sequence>
<evidence type="ECO:0000256" key="2">
    <source>
        <dbReference type="SAM" id="Coils"/>
    </source>
</evidence>
<proteinExistence type="predicted"/>
<dbReference type="PANTHER" id="PTHR30204">
    <property type="entry name" value="REDOX-CYCLING DRUG-SENSING TRANSCRIPTIONAL ACTIVATOR SOXR"/>
    <property type="match status" value="1"/>
</dbReference>
<dbReference type="GO" id="GO:0003700">
    <property type="term" value="F:DNA-binding transcription factor activity"/>
    <property type="evidence" value="ECO:0007669"/>
    <property type="project" value="InterPro"/>
</dbReference>
<name>A0A0K9F0N7_9BACI</name>
<dbReference type="GO" id="GO:0003677">
    <property type="term" value="F:DNA binding"/>
    <property type="evidence" value="ECO:0007669"/>
    <property type="project" value="UniProtKB-KW"/>
</dbReference>
<dbReference type="AlphaFoldDB" id="A0A0K9F0N7"/>
<reference evidence="5" key="1">
    <citation type="submission" date="2015-07" db="EMBL/GenBank/DDBJ databases">
        <authorList>
            <person name="Liu B."/>
            <person name="Wang J."/>
            <person name="Zhu Y."/>
            <person name="Liu G."/>
            <person name="Chen Q."/>
            <person name="Lan J."/>
            <person name="Che J."/>
            <person name="Ge C."/>
            <person name="Shi H."/>
            <person name="Pan Z."/>
            <person name="Liu X."/>
        </authorList>
    </citation>
    <scope>NUCLEOTIDE SEQUENCE [LARGE SCALE GENOMIC DNA]</scope>
    <source>
        <strain evidence="5">DSM 23493</strain>
    </source>
</reference>
<dbReference type="Proteomes" id="UP000037326">
    <property type="component" value="Unassembled WGS sequence"/>
</dbReference>
<keyword evidence="2" id="KW-0175">Coiled coil</keyword>
<protein>
    <submittedName>
        <fullName evidence="4">Transcriptional regulator</fullName>
    </submittedName>
</protein>
<evidence type="ECO:0000313" key="4">
    <source>
        <dbReference type="EMBL" id="KMY28134.1"/>
    </source>
</evidence>
<dbReference type="OrthoDB" id="9811174at2"/>
<feature type="coiled-coil region" evidence="2">
    <location>
        <begin position="95"/>
        <end position="122"/>
    </location>
</feature>
<dbReference type="SMART" id="SM00422">
    <property type="entry name" value="HTH_MERR"/>
    <property type="match status" value="1"/>
</dbReference>
<evidence type="ECO:0000256" key="1">
    <source>
        <dbReference type="ARBA" id="ARBA00023125"/>
    </source>
</evidence>
<evidence type="ECO:0000259" key="3">
    <source>
        <dbReference type="PROSITE" id="PS50937"/>
    </source>
</evidence>